<organism evidence="2">
    <name type="scientific">Gongylonema pulchrum</name>
    <dbReference type="NCBI Taxonomy" id="637853"/>
    <lineage>
        <taxon>Eukaryota</taxon>
        <taxon>Metazoa</taxon>
        <taxon>Ecdysozoa</taxon>
        <taxon>Nematoda</taxon>
        <taxon>Chromadorea</taxon>
        <taxon>Rhabditida</taxon>
        <taxon>Spirurina</taxon>
        <taxon>Spiruromorpha</taxon>
        <taxon>Spiruroidea</taxon>
        <taxon>Gongylonematidae</taxon>
        <taxon>Gongylonema</taxon>
    </lineage>
</organism>
<feature type="compositionally biased region" description="Basic and acidic residues" evidence="1">
    <location>
        <begin position="29"/>
        <end position="42"/>
    </location>
</feature>
<accession>A0A183DJ77</accession>
<evidence type="ECO:0000313" key="2">
    <source>
        <dbReference type="WBParaSite" id="GPUH_0000877801-mRNA-1"/>
    </source>
</evidence>
<sequence length="42" mass="5015">LCGESNESEQMPKMSLRKMHNSWYGQKCSARESRPTTKERRR</sequence>
<reference evidence="2" key="1">
    <citation type="submission" date="2016-06" db="UniProtKB">
        <authorList>
            <consortium name="WormBaseParasite"/>
        </authorList>
    </citation>
    <scope>IDENTIFICATION</scope>
</reference>
<protein>
    <submittedName>
        <fullName evidence="2">Glycoprotein</fullName>
    </submittedName>
</protein>
<proteinExistence type="predicted"/>
<dbReference type="AlphaFoldDB" id="A0A183DJ77"/>
<dbReference type="WBParaSite" id="GPUH_0000877801-mRNA-1">
    <property type="protein sequence ID" value="GPUH_0000877801-mRNA-1"/>
    <property type="gene ID" value="GPUH_0000877801"/>
</dbReference>
<feature type="region of interest" description="Disordered" evidence="1">
    <location>
        <begin position="1"/>
        <end position="42"/>
    </location>
</feature>
<name>A0A183DJ77_9BILA</name>
<evidence type="ECO:0000256" key="1">
    <source>
        <dbReference type="SAM" id="MobiDB-lite"/>
    </source>
</evidence>